<name>A0A6A0A4X5_HAELA</name>
<dbReference type="PANTHER" id="PTHR46769">
    <property type="entry name" value="POLYCYSTIC KIDNEY AND HEPATIC DISEASE 1 (AUTOSOMAL RECESSIVE)-LIKE 1"/>
    <property type="match status" value="1"/>
</dbReference>
<dbReference type="InterPro" id="IPR052387">
    <property type="entry name" value="Fibrocystin"/>
</dbReference>
<dbReference type="AlphaFoldDB" id="A0A6A0A4X5"/>
<feature type="domain" description="CEMIP beta-helix" evidence="2">
    <location>
        <begin position="75"/>
        <end position="164"/>
    </location>
</feature>
<comment type="caution">
    <text evidence="3">The sequence shown here is derived from an EMBL/GenBank/DDBJ whole genome shotgun (WGS) entry which is preliminary data.</text>
</comment>
<reference evidence="3 4" key="1">
    <citation type="submission" date="2020-02" db="EMBL/GenBank/DDBJ databases">
        <title>Draft genome sequence of Haematococcus lacustris strain NIES-144.</title>
        <authorList>
            <person name="Morimoto D."/>
            <person name="Nakagawa S."/>
            <person name="Yoshida T."/>
            <person name="Sawayama S."/>
        </authorList>
    </citation>
    <scope>NUCLEOTIDE SEQUENCE [LARGE SCALE GENOMIC DNA]</scope>
    <source>
        <strain evidence="3 4">NIES-144</strain>
    </source>
</reference>
<evidence type="ECO:0000313" key="4">
    <source>
        <dbReference type="Proteomes" id="UP000485058"/>
    </source>
</evidence>
<protein>
    <recommendedName>
        <fullName evidence="2">CEMIP beta-helix domain-containing protein</fullName>
    </recommendedName>
</protein>
<evidence type="ECO:0000259" key="2">
    <source>
        <dbReference type="Pfam" id="PF24606"/>
    </source>
</evidence>
<evidence type="ECO:0000256" key="1">
    <source>
        <dbReference type="ARBA" id="ARBA00022729"/>
    </source>
</evidence>
<keyword evidence="1" id="KW-0732">Signal</keyword>
<accession>A0A6A0A4X5</accession>
<dbReference type="EMBL" id="BLLF01003211">
    <property type="protein sequence ID" value="GFH26702.1"/>
    <property type="molecule type" value="Genomic_DNA"/>
</dbReference>
<dbReference type="PANTHER" id="PTHR46769:SF2">
    <property type="entry name" value="FIBROCYSTIN-L ISOFORM 2 PRECURSOR-RELATED"/>
    <property type="match status" value="1"/>
</dbReference>
<dbReference type="Pfam" id="PF24606">
    <property type="entry name" value="CEMIP_beta-hel"/>
    <property type="match status" value="2"/>
</dbReference>
<dbReference type="InterPro" id="IPR055401">
    <property type="entry name" value="CEMIP_beta-hel_dom"/>
</dbReference>
<dbReference type="Proteomes" id="UP000485058">
    <property type="component" value="Unassembled WGS sequence"/>
</dbReference>
<feature type="domain" description="CEMIP beta-helix" evidence="2">
    <location>
        <begin position="28"/>
        <end position="58"/>
    </location>
</feature>
<sequence length="319" mass="34665">MGATMAVVTTCNAVITFQVVPVLHLACPCVGLIGTFGVLLSNNVAYNTMGHTFFLEDGECLRLESECPPTAAHRIEQNNVIDGNLAILTRPSDALLNTDTSPASFWITNPNNTYRNNVAAGSTMGYGFWMRFLDNPDGPSTTTTVCPKFQPLGEFYNNKAHSNKWYPMRNPCAASPLDGFWVPFPQVAAVMDTFCGYKNGVKGIIATQVGLVQFNNVTLADNGGGPLMHIVNGKDIGSNFEISWVLDDRSRENTNITDMAGLRNALSISRTDVGWRGTAGRDWNSNRRIASVTMQSPVPVSVTLEAGRQASSYFKPVQV</sequence>
<proteinExistence type="predicted"/>
<evidence type="ECO:0000313" key="3">
    <source>
        <dbReference type="EMBL" id="GFH26702.1"/>
    </source>
</evidence>
<keyword evidence="4" id="KW-1185">Reference proteome</keyword>
<gene>
    <name evidence="3" type="ORF">HaLaN_24894</name>
</gene>
<organism evidence="3 4">
    <name type="scientific">Haematococcus lacustris</name>
    <name type="common">Green alga</name>
    <name type="synonym">Haematococcus pluvialis</name>
    <dbReference type="NCBI Taxonomy" id="44745"/>
    <lineage>
        <taxon>Eukaryota</taxon>
        <taxon>Viridiplantae</taxon>
        <taxon>Chlorophyta</taxon>
        <taxon>core chlorophytes</taxon>
        <taxon>Chlorophyceae</taxon>
        <taxon>CS clade</taxon>
        <taxon>Chlamydomonadales</taxon>
        <taxon>Haematococcaceae</taxon>
        <taxon>Haematococcus</taxon>
    </lineage>
</organism>